<dbReference type="InterPro" id="IPR035965">
    <property type="entry name" value="PAS-like_dom_sf"/>
</dbReference>
<dbReference type="NCBIfam" id="TIGR00254">
    <property type="entry name" value="GGDEF"/>
    <property type="match status" value="1"/>
</dbReference>
<dbReference type="CDD" id="cd01949">
    <property type="entry name" value="GGDEF"/>
    <property type="match status" value="1"/>
</dbReference>
<evidence type="ECO:0000259" key="2">
    <source>
        <dbReference type="PROSITE" id="PS50887"/>
    </source>
</evidence>
<sequence>MIKGKIQEKFSLEFKMVDQKGKIINIECSGKGKIRDNCYVMTGIIIDITEKTNQNELLRISEKNYRRALEGSQEIMFYIYLRNNCITLNGKISKLLDFQQKNEYNFTMEEWITYIVEEDRDKYKRAYFDFVSNKKMYFNIEYRVKNFSDKYVWLKVRGKRILEEDGEYIYGSMNDDTDRKEKELKIYYMSNYDEVTDIPNRRYFVQRSTEILRESIKDRKKFAIIFIDIDNFKFVNDTYGHAIGDEVLKKFCKKLKYVLEENCLLARFGGDEFVVAVHHMENNKQIIGILDKILEEFNLPLDINGKEIYNTVSMGVSIAKVKEDNIQTLLKKADIAIYTSKTGGKNRCCLFNEALSKRLDRELSLNRCIRKAVKNEEVYFLFQPKYWTKNNKIQGFECLARWKSEVLGIVFPMEFIPLAETSGFIIHIGKYLMEDAFKKCNKLIELFSNNIKIAINLSQVQIRDEGLVYFIEYMIKKYGISPNNIEFEVTESIIMKSVDKNIQVLEKLKSLGVSIALDDFGTGYSSLNYLKILPIDTVKIDKSFIKDIGKDFKDEFIIEKIIELAHLLDLEVVAEGVETEQQLKYLIGINCDIIQGYYFSKPLEFEKVINLDKEK</sequence>
<dbReference type="PROSITE" id="PS50883">
    <property type="entry name" value="EAL"/>
    <property type="match status" value="1"/>
</dbReference>
<dbReference type="InterPro" id="IPR052155">
    <property type="entry name" value="Biofilm_reg_signaling"/>
</dbReference>
<proteinExistence type="predicted"/>
<dbReference type="PANTHER" id="PTHR44757:SF2">
    <property type="entry name" value="BIOFILM ARCHITECTURE MAINTENANCE PROTEIN MBAA"/>
    <property type="match status" value="1"/>
</dbReference>
<dbReference type="Proteomes" id="UP000627781">
    <property type="component" value="Unassembled WGS sequence"/>
</dbReference>
<dbReference type="InterPro" id="IPR001633">
    <property type="entry name" value="EAL_dom"/>
</dbReference>
<dbReference type="InterPro" id="IPR043128">
    <property type="entry name" value="Rev_trsase/Diguanyl_cyclase"/>
</dbReference>
<dbReference type="EMBL" id="JACSRA010000028">
    <property type="protein sequence ID" value="MBD7912763.1"/>
    <property type="molecule type" value="Genomic_DNA"/>
</dbReference>
<dbReference type="InterPro" id="IPR029787">
    <property type="entry name" value="Nucleotide_cyclase"/>
</dbReference>
<name>A0ABR8PX58_9CLOT</name>
<dbReference type="InterPro" id="IPR013655">
    <property type="entry name" value="PAS_fold_3"/>
</dbReference>
<accession>A0ABR8PX58</accession>
<protein>
    <submittedName>
        <fullName evidence="3">EAL domain-containing protein</fullName>
    </submittedName>
</protein>
<feature type="domain" description="EAL" evidence="1">
    <location>
        <begin position="362"/>
        <end position="615"/>
    </location>
</feature>
<dbReference type="Pfam" id="PF00563">
    <property type="entry name" value="EAL"/>
    <property type="match status" value="1"/>
</dbReference>
<gene>
    <name evidence="3" type="ORF">H9661_15535</name>
</gene>
<dbReference type="InterPro" id="IPR035919">
    <property type="entry name" value="EAL_sf"/>
</dbReference>
<dbReference type="SMART" id="SM00052">
    <property type="entry name" value="EAL"/>
    <property type="match status" value="1"/>
</dbReference>
<dbReference type="InterPro" id="IPR000160">
    <property type="entry name" value="GGDEF_dom"/>
</dbReference>
<evidence type="ECO:0000313" key="4">
    <source>
        <dbReference type="Proteomes" id="UP000627781"/>
    </source>
</evidence>
<comment type="caution">
    <text evidence="3">The sequence shown here is derived from an EMBL/GenBank/DDBJ whole genome shotgun (WGS) entry which is preliminary data.</text>
</comment>
<dbReference type="SUPFAM" id="SSF141868">
    <property type="entry name" value="EAL domain-like"/>
    <property type="match status" value="1"/>
</dbReference>
<organism evidence="3 4">
    <name type="scientific">Clostridium cibarium</name>
    <dbReference type="NCBI Taxonomy" id="2762247"/>
    <lineage>
        <taxon>Bacteria</taxon>
        <taxon>Bacillati</taxon>
        <taxon>Bacillota</taxon>
        <taxon>Clostridia</taxon>
        <taxon>Eubacteriales</taxon>
        <taxon>Clostridiaceae</taxon>
        <taxon>Clostridium</taxon>
    </lineage>
</organism>
<dbReference type="SUPFAM" id="SSF55785">
    <property type="entry name" value="PYP-like sensor domain (PAS domain)"/>
    <property type="match status" value="1"/>
</dbReference>
<dbReference type="Gene3D" id="3.20.20.450">
    <property type="entry name" value="EAL domain"/>
    <property type="match status" value="1"/>
</dbReference>
<dbReference type="Gene3D" id="3.30.70.270">
    <property type="match status" value="1"/>
</dbReference>
<dbReference type="Pfam" id="PF08447">
    <property type="entry name" value="PAS_3"/>
    <property type="match status" value="1"/>
</dbReference>
<dbReference type="Pfam" id="PF00990">
    <property type="entry name" value="GGDEF"/>
    <property type="match status" value="1"/>
</dbReference>
<evidence type="ECO:0000313" key="3">
    <source>
        <dbReference type="EMBL" id="MBD7912763.1"/>
    </source>
</evidence>
<dbReference type="PANTHER" id="PTHR44757">
    <property type="entry name" value="DIGUANYLATE CYCLASE DGCP"/>
    <property type="match status" value="1"/>
</dbReference>
<keyword evidence="4" id="KW-1185">Reference proteome</keyword>
<evidence type="ECO:0000259" key="1">
    <source>
        <dbReference type="PROSITE" id="PS50883"/>
    </source>
</evidence>
<dbReference type="Gene3D" id="3.30.450.20">
    <property type="entry name" value="PAS domain"/>
    <property type="match status" value="1"/>
</dbReference>
<dbReference type="SMART" id="SM00267">
    <property type="entry name" value="GGDEF"/>
    <property type="match status" value="1"/>
</dbReference>
<dbReference type="PROSITE" id="PS50887">
    <property type="entry name" value="GGDEF"/>
    <property type="match status" value="1"/>
</dbReference>
<feature type="domain" description="GGDEF" evidence="2">
    <location>
        <begin position="220"/>
        <end position="353"/>
    </location>
</feature>
<reference evidence="3 4" key="1">
    <citation type="submission" date="2020-08" db="EMBL/GenBank/DDBJ databases">
        <title>A Genomic Blueprint of the Chicken Gut Microbiome.</title>
        <authorList>
            <person name="Gilroy R."/>
            <person name="Ravi A."/>
            <person name="Getino M."/>
            <person name="Pursley I."/>
            <person name="Horton D.L."/>
            <person name="Alikhan N.-F."/>
            <person name="Baker D."/>
            <person name="Gharbi K."/>
            <person name="Hall N."/>
            <person name="Watson M."/>
            <person name="Adriaenssens E.M."/>
            <person name="Foster-Nyarko E."/>
            <person name="Jarju S."/>
            <person name="Secka A."/>
            <person name="Antonio M."/>
            <person name="Oren A."/>
            <person name="Chaudhuri R."/>
            <person name="La Ragione R.M."/>
            <person name="Hildebrand F."/>
            <person name="Pallen M.J."/>
        </authorList>
    </citation>
    <scope>NUCLEOTIDE SEQUENCE [LARGE SCALE GENOMIC DNA]</scope>
    <source>
        <strain evidence="3 4">Sa3CVN1</strain>
    </source>
</reference>
<dbReference type="CDD" id="cd01948">
    <property type="entry name" value="EAL"/>
    <property type="match status" value="1"/>
</dbReference>
<dbReference type="SUPFAM" id="SSF55073">
    <property type="entry name" value="Nucleotide cyclase"/>
    <property type="match status" value="1"/>
</dbReference>